<proteinExistence type="predicted"/>
<organism evidence="2 3">
    <name type="scientific">Macrophomina phaseolina</name>
    <dbReference type="NCBI Taxonomy" id="35725"/>
    <lineage>
        <taxon>Eukaryota</taxon>
        <taxon>Fungi</taxon>
        <taxon>Dikarya</taxon>
        <taxon>Ascomycota</taxon>
        <taxon>Pezizomycotina</taxon>
        <taxon>Dothideomycetes</taxon>
        <taxon>Dothideomycetes incertae sedis</taxon>
        <taxon>Botryosphaeriales</taxon>
        <taxon>Botryosphaeriaceae</taxon>
        <taxon>Macrophomina</taxon>
    </lineage>
</organism>
<reference evidence="2 3" key="1">
    <citation type="journal article" date="2021" name="Nat. Commun.">
        <title>Genetic determinants of endophytism in the Arabidopsis root mycobiome.</title>
        <authorList>
            <person name="Mesny F."/>
            <person name="Miyauchi S."/>
            <person name="Thiergart T."/>
            <person name="Pickel B."/>
            <person name="Atanasova L."/>
            <person name="Karlsson M."/>
            <person name="Huettel B."/>
            <person name="Barry K.W."/>
            <person name="Haridas S."/>
            <person name="Chen C."/>
            <person name="Bauer D."/>
            <person name="Andreopoulos W."/>
            <person name="Pangilinan J."/>
            <person name="LaButti K."/>
            <person name="Riley R."/>
            <person name="Lipzen A."/>
            <person name="Clum A."/>
            <person name="Drula E."/>
            <person name="Henrissat B."/>
            <person name="Kohler A."/>
            <person name="Grigoriev I.V."/>
            <person name="Martin F.M."/>
            <person name="Hacquard S."/>
        </authorList>
    </citation>
    <scope>NUCLEOTIDE SEQUENCE [LARGE SCALE GENOMIC DNA]</scope>
    <source>
        <strain evidence="2 3">MPI-SDFR-AT-0080</strain>
    </source>
</reference>
<feature type="compositionally biased region" description="Acidic residues" evidence="1">
    <location>
        <begin position="305"/>
        <end position="321"/>
    </location>
</feature>
<comment type="caution">
    <text evidence="2">The sequence shown here is derived from an EMBL/GenBank/DDBJ whole genome shotgun (WGS) entry which is preliminary data.</text>
</comment>
<keyword evidence="3" id="KW-1185">Reference proteome</keyword>
<dbReference type="Proteomes" id="UP000774617">
    <property type="component" value="Unassembled WGS sequence"/>
</dbReference>
<evidence type="ECO:0000313" key="3">
    <source>
        <dbReference type="Proteomes" id="UP000774617"/>
    </source>
</evidence>
<name>A0ABQ8FWJ5_9PEZI</name>
<dbReference type="EMBL" id="JAGTJR010000046">
    <property type="protein sequence ID" value="KAH7030036.1"/>
    <property type="molecule type" value="Genomic_DNA"/>
</dbReference>
<evidence type="ECO:0000313" key="2">
    <source>
        <dbReference type="EMBL" id="KAH7030036.1"/>
    </source>
</evidence>
<sequence>MSSAVNRLMALPDTVRDIVILLYEIGAPHRRLSDMNSWREFSYSDADHELLWSFLRQTGQEDLFDLMRLLRTDRMAHDNMLFVRLASPAQNHFTRTIQSLLFVALRVIGRSSNGAWIFHFVHAYNGERDAEAETTVGTHRPDLNFIFKLPGMALTNPRGRRRRRLASQPAIIIEVCSDHKFRRMPEIARHYMAGGRGAVRTVVAINASSGTFSVWRYLRFLPTRVDGREFRRCFHTEVEVPWRGHGAQDLVLRARDFMPTKLPTVDDMEEGEMEAMMRIPVTLSAARLTTAWETARRIGWASGQVDDDDDLAGSTVADEDDLATREDPESDMEPASNEEREDGKEGEETGNVELDGSEENDEEDEDEDEDDWRQDMSM</sequence>
<feature type="region of interest" description="Disordered" evidence="1">
    <location>
        <begin position="303"/>
        <end position="378"/>
    </location>
</feature>
<gene>
    <name evidence="2" type="ORF">B0J12DRAFT_704355</name>
</gene>
<evidence type="ECO:0000256" key="1">
    <source>
        <dbReference type="SAM" id="MobiDB-lite"/>
    </source>
</evidence>
<accession>A0ABQ8FWJ5</accession>
<protein>
    <submittedName>
        <fullName evidence="2">Uncharacterized protein</fullName>
    </submittedName>
</protein>
<feature type="compositionally biased region" description="Basic and acidic residues" evidence="1">
    <location>
        <begin position="337"/>
        <end position="347"/>
    </location>
</feature>
<feature type="compositionally biased region" description="Acidic residues" evidence="1">
    <location>
        <begin position="348"/>
        <end position="372"/>
    </location>
</feature>